<comment type="subcellular location">
    <subcellularLocation>
        <location evidence="1">Secreted</location>
    </subcellularLocation>
</comment>
<keyword evidence="3" id="KW-0964">Secreted</keyword>
<accession>A0A812ECX1</accession>
<comment type="similarity">
    <text evidence="2">Belongs to the IL-17 family.</text>
</comment>
<dbReference type="Gene3D" id="2.10.90.10">
    <property type="entry name" value="Cystine-knot cytokines"/>
    <property type="match status" value="1"/>
</dbReference>
<keyword evidence="7" id="KW-1185">Reference proteome</keyword>
<feature type="signal peptide" evidence="5">
    <location>
        <begin position="1"/>
        <end position="21"/>
    </location>
</feature>
<evidence type="ECO:0000256" key="2">
    <source>
        <dbReference type="ARBA" id="ARBA00007236"/>
    </source>
</evidence>
<dbReference type="GO" id="GO:0005576">
    <property type="term" value="C:extracellular region"/>
    <property type="evidence" value="ECO:0007669"/>
    <property type="project" value="UniProtKB-SubCell"/>
</dbReference>
<comment type="caution">
    <text evidence="6">The sequence shown here is derived from an EMBL/GenBank/DDBJ whole genome shotgun (WGS) entry which is preliminary data.</text>
</comment>
<evidence type="ECO:0000256" key="5">
    <source>
        <dbReference type="SAM" id="SignalP"/>
    </source>
</evidence>
<dbReference type="EMBL" id="CAHIKZ030004998">
    <property type="protein sequence ID" value="CAE1318077.1"/>
    <property type="molecule type" value="Genomic_DNA"/>
</dbReference>
<evidence type="ECO:0000256" key="3">
    <source>
        <dbReference type="ARBA" id="ARBA00022525"/>
    </source>
</evidence>
<evidence type="ECO:0000256" key="1">
    <source>
        <dbReference type="ARBA" id="ARBA00004613"/>
    </source>
</evidence>
<dbReference type="GO" id="GO:0005125">
    <property type="term" value="F:cytokine activity"/>
    <property type="evidence" value="ECO:0007669"/>
    <property type="project" value="InterPro"/>
</dbReference>
<evidence type="ECO:0000256" key="4">
    <source>
        <dbReference type="ARBA" id="ARBA00022729"/>
    </source>
</evidence>
<evidence type="ECO:0000313" key="6">
    <source>
        <dbReference type="EMBL" id="CAE1318077.1"/>
    </source>
</evidence>
<proteinExistence type="inferred from homology"/>
<dbReference type="InterPro" id="IPR029034">
    <property type="entry name" value="Cystine-knot_cytokine"/>
</dbReference>
<dbReference type="InterPro" id="IPR010345">
    <property type="entry name" value="IL-17_fam"/>
</dbReference>
<evidence type="ECO:0000313" key="7">
    <source>
        <dbReference type="Proteomes" id="UP000597762"/>
    </source>
</evidence>
<dbReference type="SUPFAM" id="SSF57501">
    <property type="entry name" value="Cystine-knot cytokines"/>
    <property type="match status" value="1"/>
</dbReference>
<reference evidence="6" key="1">
    <citation type="submission" date="2021-01" db="EMBL/GenBank/DDBJ databases">
        <authorList>
            <person name="Li R."/>
            <person name="Bekaert M."/>
        </authorList>
    </citation>
    <scope>NUCLEOTIDE SEQUENCE</scope>
    <source>
        <strain evidence="6">Farmed</strain>
    </source>
</reference>
<dbReference type="Proteomes" id="UP000597762">
    <property type="component" value="Unassembled WGS sequence"/>
</dbReference>
<organism evidence="6 7">
    <name type="scientific">Acanthosepion pharaonis</name>
    <name type="common">Pharaoh cuttlefish</name>
    <name type="synonym">Sepia pharaonis</name>
    <dbReference type="NCBI Taxonomy" id="158019"/>
    <lineage>
        <taxon>Eukaryota</taxon>
        <taxon>Metazoa</taxon>
        <taxon>Spiralia</taxon>
        <taxon>Lophotrochozoa</taxon>
        <taxon>Mollusca</taxon>
        <taxon>Cephalopoda</taxon>
        <taxon>Coleoidea</taxon>
        <taxon>Decapodiformes</taxon>
        <taxon>Sepiida</taxon>
        <taxon>Sepiina</taxon>
        <taxon>Sepiidae</taxon>
        <taxon>Acanthosepion</taxon>
    </lineage>
</organism>
<gene>
    <name evidence="6" type="ORF">SPHA_68575</name>
</gene>
<keyword evidence="4 5" id="KW-0732">Signal</keyword>
<protein>
    <submittedName>
        <fullName evidence="6">IL17D</fullName>
    </submittedName>
</protein>
<feature type="chain" id="PRO_5032668218" evidence="5">
    <location>
        <begin position="22"/>
        <end position="150"/>
    </location>
</feature>
<dbReference type="AlphaFoldDB" id="A0A812ECX1"/>
<dbReference type="OrthoDB" id="10304642at2759"/>
<name>A0A812ECX1_ACAPH</name>
<dbReference type="Pfam" id="PF06083">
    <property type="entry name" value="IL17"/>
    <property type="match status" value="1"/>
</dbReference>
<sequence>MNVPILMSALFYVMVLFGSGALPHTKGKELDDLSDTYRESTPLLIENETVLLIQNTSFSIKSISNENIMNRSACTWTNKRITNSTLFPSVRDEAVCNCKSCNEFNEMHACEPVRTPMFFLKRISTFGRFAYVPVILEVATGCTCVHKNIV</sequence>